<dbReference type="AlphaFoldDB" id="A0A848I4E3"/>
<dbReference type="SUPFAM" id="SSF53474">
    <property type="entry name" value="alpha/beta-Hydrolases"/>
    <property type="match status" value="1"/>
</dbReference>
<feature type="compositionally biased region" description="Low complexity" evidence="1">
    <location>
        <begin position="276"/>
        <end position="293"/>
    </location>
</feature>
<dbReference type="Proteomes" id="UP000544134">
    <property type="component" value="Unassembled WGS sequence"/>
</dbReference>
<keyword evidence="3" id="KW-0378">Hydrolase</keyword>
<dbReference type="GO" id="GO:0080030">
    <property type="term" value="F:methyl indole-3-acetate esterase activity"/>
    <property type="evidence" value="ECO:0007669"/>
    <property type="project" value="TreeGrafter"/>
</dbReference>
<evidence type="ECO:0000313" key="4">
    <source>
        <dbReference type="Proteomes" id="UP000544134"/>
    </source>
</evidence>
<accession>A0A848I4E3</accession>
<organism evidence="3 4">
    <name type="scientific">Paraburkholderia polaris</name>
    <dbReference type="NCBI Taxonomy" id="2728848"/>
    <lineage>
        <taxon>Bacteria</taxon>
        <taxon>Pseudomonadati</taxon>
        <taxon>Pseudomonadota</taxon>
        <taxon>Betaproteobacteria</taxon>
        <taxon>Burkholderiales</taxon>
        <taxon>Burkholderiaceae</taxon>
        <taxon>Paraburkholderia</taxon>
    </lineage>
</organism>
<dbReference type="InterPro" id="IPR045889">
    <property type="entry name" value="MES/HNL"/>
</dbReference>
<dbReference type="EMBL" id="JABBGJ010000004">
    <property type="protein sequence ID" value="NML97211.1"/>
    <property type="molecule type" value="Genomic_DNA"/>
</dbReference>
<dbReference type="InterPro" id="IPR029058">
    <property type="entry name" value="AB_hydrolase_fold"/>
</dbReference>
<dbReference type="InterPro" id="IPR000073">
    <property type="entry name" value="AB_hydrolase_1"/>
</dbReference>
<dbReference type="GO" id="GO:0080031">
    <property type="term" value="F:methyl salicylate esterase activity"/>
    <property type="evidence" value="ECO:0007669"/>
    <property type="project" value="TreeGrafter"/>
</dbReference>
<dbReference type="Gene3D" id="3.40.50.1820">
    <property type="entry name" value="alpha/beta hydrolase"/>
    <property type="match status" value="1"/>
</dbReference>
<dbReference type="PANTHER" id="PTHR10992">
    <property type="entry name" value="METHYLESTERASE FAMILY MEMBER"/>
    <property type="match status" value="1"/>
</dbReference>
<keyword evidence="4" id="KW-1185">Reference proteome</keyword>
<dbReference type="GO" id="GO:0080032">
    <property type="term" value="F:methyl jasmonate esterase activity"/>
    <property type="evidence" value="ECO:0007669"/>
    <property type="project" value="TreeGrafter"/>
</dbReference>
<proteinExistence type="predicted"/>
<sequence length="304" mass="31017">MTPVRTPAAGMLLIHGAWQGSWAWDAWLPELAARGWTVRAVDLPGNGANPSGDAGLEVSLQTYVGALTEALAGFDGPVVVVAHSGAGVPASQLAEALPERVACLVYVAGMMLPSGMGYAELVDASAADVPNAGGIAPYLQWSDEGAATIVPPEAALEIFLHDCPPEAARQAALKLTPQRESGRALVTTLSAERFGSVPRIYVEALRDRSVLLPLQRKMQALVPGAIVRSIDCGHVPQLARPAELAALVCDALAGIGIASSSSSSSSVTSVTSVTSVSVSSSASPVSTDSASASNRHSLSTGTSS</sequence>
<dbReference type="GO" id="GO:0009694">
    <property type="term" value="P:jasmonic acid metabolic process"/>
    <property type="evidence" value="ECO:0007669"/>
    <property type="project" value="TreeGrafter"/>
</dbReference>
<protein>
    <submittedName>
        <fullName evidence="3">Alpha/beta fold hydrolase</fullName>
    </submittedName>
</protein>
<feature type="domain" description="AB hydrolase-1" evidence="2">
    <location>
        <begin position="12"/>
        <end position="246"/>
    </location>
</feature>
<dbReference type="GO" id="GO:0009696">
    <property type="term" value="P:salicylic acid metabolic process"/>
    <property type="evidence" value="ECO:0007669"/>
    <property type="project" value="TreeGrafter"/>
</dbReference>
<feature type="region of interest" description="Disordered" evidence="1">
    <location>
        <begin position="276"/>
        <end position="304"/>
    </location>
</feature>
<gene>
    <name evidence="3" type="ORF">HHL24_04470</name>
</gene>
<reference evidence="3 4" key="1">
    <citation type="submission" date="2020-04" db="EMBL/GenBank/DDBJ databases">
        <title>Paraburkholderia sp. RP-4-7 isolated from soil.</title>
        <authorList>
            <person name="Dahal R.H."/>
        </authorList>
    </citation>
    <scope>NUCLEOTIDE SEQUENCE [LARGE SCALE GENOMIC DNA]</scope>
    <source>
        <strain evidence="3 4">RP-4-7</strain>
    </source>
</reference>
<dbReference type="PANTHER" id="PTHR10992:SF872">
    <property type="entry name" value="METHYLESTERASE 11, CHLOROPLASTIC-RELATED"/>
    <property type="match status" value="1"/>
</dbReference>
<evidence type="ECO:0000313" key="3">
    <source>
        <dbReference type="EMBL" id="NML97211.1"/>
    </source>
</evidence>
<feature type="compositionally biased region" description="Polar residues" evidence="1">
    <location>
        <begin position="294"/>
        <end position="304"/>
    </location>
</feature>
<dbReference type="RefSeq" id="WP_169484218.1">
    <property type="nucleotide sequence ID" value="NZ_JABBGJ010000004.1"/>
</dbReference>
<comment type="caution">
    <text evidence="3">The sequence shown here is derived from an EMBL/GenBank/DDBJ whole genome shotgun (WGS) entry which is preliminary data.</text>
</comment>
<dbReference type="Pfam" id="PF12697">
    <property type="entry name" value="Abhydrolase_6"/>
    <property type="match status" value="1"/>
</dbReference>
<evidence type="ECO:0000256" key="1">
    <source>
        <dbReference type="SAM" id="MobiDB-lite"/>
    </source>
</evidence>
<name>A0A848I4E3_9BURK</name>
<evidence type="ECO:0000259" key="2">
    <source>
        <dbReference type="Pfam" id="PF12697"/>
    </source>
</evidence>